<dbReference type="PANTHER" id="PTHR33880:SF4">
    <property type="entry name" value="OS07G0189700 PROTEIN"/>
    <property type="match status" value="1"/>
</dbReference>
<sequence>MGLLPPNWITVGAVYLGGEHVDGFDCYMWTKEVATVRLVHWNFFNDYEKVATVRPVHWNFFNGRPHSETS</sequence>
<dbReference type="InterPro" id="IPR038941">
    <property type="entry name" value="At4g14100-like"/>
</dbReference>
<accession>C6JRZ3</accession>
<gene>
    <name evidence="1" type="primary">Sb0014s007210</name>
    <name evidence="1" type="ORF">SORBIDRAFT_0014s007210</name>
</gene>
<proteinExistence type="predicted"/>
<organism evidence="1">
    <name type="scientific">Sorghum bicolor</name>
    <name type="common">Sorghum</name>
    <name type="synonym">Sorghum vulgare</name>
    <dbReference type="NCBI Taxonomy" id="4558"/>
    <lineage>
        <taxon>Eukaryota</taxon>
        <taxon>Viridiplantae</taxon>
        <taxon>Streptophyta</taxon>
        <taxon>Embryophyta</taxon>
        <taxon>Tracheophyta</taxon>
        <taxon>Spermatophyta</taxon>
        <taxon>Magnoliopsida</taxon>
        <taxon>Liliopsida</taxon>
        <taxon>Poales</taxon>
        <taxon>Poaceae</taxon>
        <taxon>PACMAD clade</taxon>
        <taxon>Panicoideae</taxon>
        <taxon>Andropogonodae</taxon>
        <taxon>Andropogoneae</taxon>
        <taxon>Sorghinae</taxon>
        <taxon>Sorghum</taxon>
    </lineage>
</organism>
<reference evidence="1" key="1">
    <citation type="journal article" date="2009" name="Nature">
        <title>The Sorghum bicolor genome and the diversification of grasses.</title>
        <authorList>
            <person name="Paterson A.H."/>
            <person name="Bowers J.E."/>
            <person name="Bruggmann R."/>
            <person name="Dubchak I."/>
            <person name="Grimwood J."/>
            <person name="Gundlach H."/>
            <person name="Haberer G."/>
            <person name="Hellsten U."/>
            <person name="Mitros T."/>
            <person name="Poliakov A."/>
            <person name="Schmutz J."/>
            <person name="Spannagl M."/>
            <person name="Tang H."/>
            <person name="Wang X."/>
            <person name="Wicker T."/>
            <person name="Bharti A.K."/>
            <person name="Chapman J."/>
            <person name="Feltus F.A."/>
            <person name="Gowik U."/>
            <person name="Grigoriev I.V."/>
            <person name="Lyons E."/>
            <person name="Maher C.A."/>
            <person name="Martis M."/>
            <person name="Narechania A."/>
            <person name="Otillar R.P."/>
            <person name="Penning B.W."/>
            <person name="Salamov A.A."/>
            <person name="Wang Y."/>
            <person name="Zhang L."/>
            <person name="Carpita N.C."/>
            <person name="Freeling M."/>
            <person name="Gingle A.R."/>
            <person name="Hash C.T."/>
            <person name="Keller B."/>
            <person name="Klein P."/>
            <person name="Kresovich S."/>
            <person name="McCann M.C."/>
            <person name="Ming R."/>
            <person name="Peterson D.G."/>
            <person name="Mehboob-ur-Rahman"/>
            <person name="Ware D."/>
            <person name="Westhoff P."/>
            <person name="Mayer K.F."/>
            <person name="Messing J."/>
            <person name="Rokhsar D.S."/>
        </authorList>
    </citation>
    <scope>NUCLEOTIDE SEQUENCE [LARGE SCALE GENOMIC DNA]</scope>
</reference>
<name>C6JRZ3_SORBI</name>
<protein>
    <submittedName>
        <fullName evidence="1">Uncharacterized protein</fullName>
    </submittedName>
</protein>
<dbReference type="AlphaFoldDB" id="C6JRZ3"/>
<dbReference type="HOGENOM" id="CLU_2762833_0_0_1"/>
<dbReference type="EMBL" id="GL002608">
    <property type="protein sequence ID" value="EES20306.1"/>
    <property type="molecule type" value="Genomic_DNA"/>
</dbReference>
<dbReference type="PANTHER" id="PTHR33880">
    <property type="entry name" value="EXPRESSED PROTEIN"/>
    <property type="match status" value="1"/>
</dbReference>
<evidence type="ECO:0000313" key="1">
    <source>
        <dbReference type="EMBL" id="EES20306.1"/>
    </source>
</evidence>